<dbReference type="Gene3D" id="3.10.105.10">
    <property type="entry name" value="Dipeptide-binding Protein, Domain 3"/>
    <property type="match status" value="1"/>
</dbReference>
<organism evidence="2 3">
    <name type="scientific">Halothermothrix orenii (strain H 168 / OCM 544 / DSM 9562)</name>
    <dbReference type="NCBI Taxonomy" id="373903"/>
    <lineage>
        <taxon>Bacteria</taxon>
        <taxon>Bacillati</taxon>
        <taxon>Bacillota</taxon>
        <taxon>Clostridia</taxon>
        <taxon>Halanaerobiales</taxon>
        <taxon>Halothermotrichaceae</taxon>
        <taxon>Halothermothrix</taxon>
    </lineage>
</organism>
<dbReference type="OrthoDB" id="9796817at2"/>
<dbReference type="Gene3D" id="3.40.190.10">
    <property type="entry name" value="Periplasmic binding protein-like II"/>
    <property type="match status" value="1"/>
</dbReference>
<dbReference type="PIRSF" id="PIRSF002741">
    <property type="entry name" value="MppA"/>
    <property type="match status" value="1"/>
</dbReference>
<feature type="domain" description="Solute-binding protein family 5" evidence="1">
    <location>
        <begin position="90"/>
        <end position="515"/>
    </location>
</feature>
<dbReference type="Pfam" id="PF00496">
    <property type="entry name" value="SBP_bac_5"/>
    <property type="match status" value="1"/>
</dbReference>
<dbReference type="Gene3D" id="3.90.76.10">
    <property type="entry name" value="Dipeptide-binding Protein, Domain 1"/>
    <property type="match status" value="1"/>
</dbReference>
<dbReference type="InterPro" id="IPR000914">
    <property type="entry name" value="SBP_5_dom"/>
</dbReference>
<evidence type="ECO:0000313" key="2">
    <source>
        <dbReference type="EMBL" id="ACL69248.1"/>
    </source>
</evidence>
<sequence length="601" mass="68699">MSKRVGVLLLTLLLVFSVFGVVDAVNNPDTYVHVTIGDQSTLDPHYSYDTGSSELIYQVYETLIDYKGSSVTEFKPLLSTKVPSVENGLIKDGGKTYIFPIRQGVKFSNGNPLTPEDVEYSFERALILDRAYGPIWMFYEPLFGLGSLSDLTKKVVGVEDPKKLTPEQSAKVYAEIDKKIEVDGNNVVFHLENPYPPFLNILAKGASWASILDKEWSIEQGAWDGSPETIAKYHDPVKEDDPLFNKMMGTGPFILVEWVNGDHVIFKRNDNYWREPANFKTVIIKNVDEPTTRILMLKRGDADSISLDYQYFNQIEGVEGIKITRGIPVLQNMTMLFNWDINSKGNEYIGSGKLDGNGIPPDFFTDVHVRRAFSYCFNYEAFIEQVRDGQSMKLRGPIVSPLLGYDENSPVYKLDLEKAEEEFKKAWDGKVWEKGFELTITYNAGNMARKTAADIFKTYIEQINPKFKVNTQVVQWSTFLDQSHRGLLPLQIGGWLADFPDPHNFVQPFIHSQGYYAGKRGENYQKWAVEVGIDDLIEKGITTQDKEEREKIYKKLQQMSHDYAIDVWIDQPLSARIERSWVKGWYPNSMRPGQDFYILDK</sequence>
<dbReference type="SUPFAM" id="SSF53850">
    <property type="entry name" value="Periplasmic binding protein-like II"/>
    <property type="match status" value="1"/>
</dbReference>
<evidence type="ECO:0000259" key="1">
    <source>
        <dbReference type="Pfam" id="PF00496"/>
    </source>
</evidence>
<dbReference type="GO" id="GO:0042597">
    <property type="term" value="C:periplasmic space"/>
    <property type="evidence" value="ECO:0007669"/>
    <property type="project" value="UniProtKB-ARBA"/>
</dbReference>
<dbReference type="InterPro" id="IPR030678">
    <property type="entry name" value="Peptide/Ni-bd"/>
</dbReference>
<protein>
    <submittedName>
        <fullName evidence="2">Extracellular solute-binding protein family 5</fullName>
    </submittedName>
</protein>
<dbReference type="GO" id="GO:0043190">
    <property type="term" value="C:ATP-binding cassette (ABC) transporter complex"/>
    <property type="evidence" value="ECO:0007669"/>
    <property type="project" value="InterPro"/>
</dbReference>
<evidence type="ECO:0000313" key="3">
    <source>
        <dbReference type="Proteomes" id="UP000000719"/>
    </source>
</evidence>
<dbReference type="AlphaFoldDB" id="B8D221"/>
<reference evidence="2 3" key="1">
    <citation type="journal article" date="2009" name="PLoS ONE">
        <title>Genome analysis of the anaerobic thermohalophilic bacterium Halothermothrix orenii.</title>
        <authorList>
            <person name="Mavromatis K."/>
            <person name="Ivanova N."/>
            <person name="Anderson I."/>
            <person name="Lykidis A."/>
            <person name="Hooper S.D."/>
            <person name="Sun H."/>
            <person name="Kunin V."/>
            <person name="Lapidus A."/>
            <person name="Hugenholtz P."/>
            <person name="Patel B."/>
            <person name="Kyrpides N.C."/>
        </authorList>
    </citation>
    <scope>NUCLEOTIDE SEQUENCE [LARGE SCALE GENOMIC DNA]</scope>
    <source>
        <strain evidence="3">H 168 / OCM 544 / DSM 9562</strain>
    </source>
</reference>
<dbReference type="GO" id="GO:0015833">
    <property type="term" value="P:peptide transport"/>
    <property type="evidence" value="ECO:0007669"/>
    <property type="project" value="TreeGrafter"/>
</dbReference>
<proteinExistence type="predicted"/>
<dbReference type="RefSeq" id="WP_012635436.1">
    <property type="nucleotide sequence ID" value="NC_011899.1"/>
</dbReference>
<keyword evidence="3" id="KW-1185">Reference proteome</keyword>
<dbReference type="HOGENOM" id="CLU_017028_7_2_9"/>
<dbReference type="CDD" id="cd08512">
    <property type="entry name" value="PBP2_NikA_DppA_OppA_like_7"/>
    <property type="match status" value="1"/>
</dbReference>
<dbReference type="eggNOG" id="COG0747">
    <property type="taxonomic scope" value="Bacteria"/>
</dbReference>
<name>B8D221_HALOH</name>
<gene>
    <name evidence="2" type="ordered locus">Hore_04900</name>
</gene>
<dbReference type="KEGG" id="hor:Hore_04900"/>
<dbReference type="PANTHER" id="PTHR30290:SF34">
    <property type="entry name" value="ABC TRANSPORTER, PERIPLASMIC OLIGO-PEPTIDE BINDING PROTEIN, PUTATIVE-RELATED"/>
    <property type="match status" value="1"/>
</dbReference>
<dbReference type="Proteomes" id="UP000000719">
    <property type="component" value="Chromosome"/>
</dbReference>
<dbReference type="EMBL" id="CP001098">
    <property type="protein sequence ID" value="ACL69248.1"/>
    <property type="molecule type" value="Genomic_DNA"/>
</dbReference>
<dbReference type="STRING" id="373903.Hore_04900"/>
<dbReference type="PANTHER" id="PTHR30290">
    <property type="entry name" value="PERIPLASMIC BINDING COMPONENT OF ABC TRANSPORTER"/>
    <property type="match status" value="1"/>
</dbReference>
<accession>B8D221</accession>
<dbReference type="InterPro" id="IPR039424">
    <property type="entry name" value="SBP_5"/>
</dbReference>
<dbReference type="GO" id="GO:1904680">
    <property type="term" value="F:peptide transmembrane transporter activity"/>
    <property type="evidence" value="ECO:0007669"/>
    <property type="project" value="TreeGrafter"/>
</dbReference>